<dbReference type="AlphaFoldDB" id="A0A2P2NLL4"/>
<keyword evidence="1" id="KW-1133">Transmembrane helix</keyword>
<proteinExistence type="predicted"/>
<sequence>MVTRKGCKQPAMRVGFLFLLNFWFNLYRSLSS</sequence>
<keyword evidence="1" id="KW-0812">Transmembrane</keyword>
<organism evidence="2">
    <name type="scientific">Rhizophora mucronata</name>
    <name type="common">Asiatic mangrove</name>
    <dbReference type="NCBI Taxonomy" id="61149"/>
    <lineage>
        <taxon>Eukaryota</taxon>
        <taxon>Viridiplantae</taxon>
        <taxon>Streptophyta</taxon>
        <taxon>Embryophyta</taxon>
        <taxon>Tracheophyta</taxon>
        <taxon>Spermatophyta</taxon>
        <taxon>Magnoliopsida</taxon>
        <taxon>eudicotyledons</taxon>
        <taxon>Gunneridae</taxon>
        <taxon>Pentapetalae</taxon>
        <taxon>rosids</taxon>
        <taxon>fabids</taxon>
        <taxon>Malpighiales</taxon>
        <taxon>Rhizophoraceae</taxon>
        <taxon>Rhizophora</taxon>
    </lineage>
</organism>
<dbReference type="EMBL" id="GGEC01062884">
    <property type="protein sequence ID" value="MBX43368.1"/>
    <property type="molecule type" value="Transcribed_RNA"/>
</dbReference>
<reference evidence="2" key="1">
    <citation type="submission" date="2018-02" db="EMBL/GenBank/DDBJ databases">
        <title>Rhizophora mucronata_Transcriptome.</title>
        <authorList>
            <person name="Meera S.P."/>
            <person name="Sreeshan A."/>
            <person name="Augustine A."/>
        </authorList>
    </citation>
    <scope>NUCLEOTIDE SEQUENCE</scope>
    <source>
        <tissue evidence="2">Leaf</tissue>
    </source>
</reference>
<evidence type="ECO:0000256" key="1">
    <source>
        <dbReference type="SAM" id="Phobius"/>
    </source>
</evidence>
<accession>A0A2P2NLL4</accession>
<evidence type="ECO:0000313" key="2">
    <source>
        <dbReference type="EMBL" id="MBX43368.1"/>
    </source>
</evidence>
<keyword evidence="1" id="KW-0472">Membrane</keyword>
<protein>
    <submittedName>
        <fullName evidence="2">Uncharacterized protein</fullName>
    </submittedName>
</protein>
<name>A0A2P2NLL4_RHIMU</name>
<feature type="transmembrane region" description="Helical" evidence="1">
    <location>
        <begin position="12"/>
        <end position="30"/>
    </location>
</feature>